<sequence>MTSWAEIEDPVPFDEFFRNTLLPQSVPAYHIVEHTVECLFRIKGGEMERLLLLTMLLDQETCGMYGVSGAAPGYKTILVSGESHNITNSAVDDVLKNLHGVGEEANRSMIGTVRLAQSALRFHIGIVVLRCQS</sequence>
<dbReference type="AlphaFoldDB" id="A0A016VEN5"/>
<organism evidence="1 2">
    <name type="scientific">Ancylostoma ceylanicum</name>
    <dbReference type="NCBI Taxonomy" id="53326"/>
    <lineage>
        <taxon>Eukaryota</taxon>
        <taxon>Metazoa</taxon>
        <taxon>Ecdysozoa</taxon>
        <taxon>Nematoda</taxon>
        <taxon>Chromadorea</taxon>
        <taxon>Rhabditida</taxon>
        <taxon>Rhabditina</taxon>
        <taxon>Rhabditomorpha</taxon>
        <taxon>Strongyloidea</taxon>
        <taxon>Ancylostomatidae</taxon>
        <taxon>Ancylostomatinae</taxon>
        <taxon>Ancylostoma</taxon>
    </lineage>
</organism>
<comment type="caution">
    <text evidence="1">The sequence shown here is derived from an EMBL/GenBank/DDBJ whole genome shotgun (WGS) entry which is preliminary data.</text>
</comment>
<dbReference type="EMBL" id="JARK01001347">
    <property type="protein sequence ID" value="EYC26064.1"/>
    <property type="molecule type" value="Genomic_DNA"/>
</dbReference>
<evidence type="ECO:0000313" key="2">
    <source>
        <dbReference type="Proteomes" id="UP000024635"/>
    </source>
</evidence>
<protein>
    <submittedName>
        <fullName evidence="1">Uncharacterized protein</fullName>
    </submittedName>
</protein>
<proteinExistence type="predicted"/>
<dbReference type="OrthoDB" id="10538412at2759"/>
<accession>A0A016VEN5</accession>
<dbReference type="Proteomes" id="UP000024635">
    <property type="component" value="Unassembled WGS sequence"/>
</dbReference>
<keyword evidence="2" id="KW-1185">Reference proteome</keyword>
<evidence type="ECO:0000313" key="1">
    <source>
        <dbReference type="EMBL" id="EYC26064.1"/>
    </source>
</evidence>
<gene>
    <name evidence="1" type="primary">Acey_s0011.g1539</name>
    <name evidence="1" type="ORF">Y032_0011g1539</name>
</gene>
<reference evidence="2" key="1">
    <citation type="journal article" date="2015" name="Nat. Genet.">
        <title>The genome and transcriptome of the zoonotic hookworm Ancylostoma ceylanicum identify infection-specific gene families.</title>
        <authorList>
            <person name="Schwarz E.M."/>
            <person name="Hu Y."/>
            <person name="Antoshechkin I."/>
            <person name="Miller M.M."/>
            <person name="Sternberg P.W."/>
            <person name="Aroian R.V."/>
        </authorList>
    </citation>
    <scope>NUCLEOTIDE SEQUENCE</scope>
    <source>
        <strain evidence="2">HY135</strain>
    </source>
</reference>
<name>A0A016VEN5_9BILA</name>